<reference evidence="1" key="1">
    <citation type="submission" date="2014-01" db="EMBL/GenBank/DDBJ databases">
        <authorList>
            <person name="Brown-Elliot B."/>
            <person name="Wallace R."/>
            <person name="Lenaerts A."/>
            <person name="Ordway D."/>
            <person name="DeGroote M.A."/>
            <person name="Parker T."/>
            <person name="Sizemore C."/>
            <person name="Tallon L.J."/>
            <person name="Sadzewicz L.K."/>
            <person name="Sengamalay N."/>
            <person name="Fraser C.M."/>
            <person name="Hine E."/>
            <person name="Shefchek K.A."/>
            <person name="Das S.P."/>
            <person name="Tettelin H."/>
        </authorList>
    </citation>
    <scope>NUCLEOTIDE SEQUENCE [LARGE SCALE GENOMIC DNA]</scope>
    <source>
        <strain evidence="1">4042</strain>
    </source>
</reference>
<comment type="caution">
    <text evidence="1">The sequence shown here is derived from an EMBL/GenBank/DDBJ whole genome shotgun (WGS) entry which is preliminary data.</text>
</comment>
<dbReference type="EMBL" id="JAOB01000080">
    <property type="protein sequence ID" value="EUA16271.1"/>
    <property type="molecule type" value="Genomic_DNA"/>
</dbReference>
<accession>X7ZBB7</accession>
<name>X7ZBB7_MYCXE</name>
<dbReference type="PATRIC" id="fig|1299334.3.peg.8502"/>
<sequence>MGWLRLPTFDWPTRPSWLYRMTQGVHVGLGLVLTRWCWPSCGR</sequence>
<organism evidence="1">
    <name type="scientific">Mycobacterium xenopi 4042</name>
    <dbReference type="NCBI Taxonomy" id="1299334"/>
    <lineage>
        <taxon>Bacteria</taxon>
        <taxon>Bacillati</taxon>
        <taxon>Actinomycetota</taxon>
        <taxon>Actinomycetes</taxon>
        <taxon>Mycobacteriales</taxon>
        <taxon>Mycobacteriaceae</taxon>
        <taxon>Mycobacterium</taxon>
    </lineage>
</organism>
<dbReference type="AlphaFoldDB" id="X7ZBB7"/>
<gene>
    <name evidence="1" type="ORF">I553_1246</name>
</gene>
<protein>
    <submittedName>
        <fullName evidence="1">Oxidoreductase, molybdopterin binding domain protein</fullName>
    </submittedName>
</protein>
<proteinExistence type="predicted"/>
<evidence type="ECO:0000313" key="1">
    <source>
        <dbReference type="EMBL" id="EUA16271.1"/>
    </source>
</evidence>